<sequence length="400" mass="44797">MKLKWNFLSVFLLVSIFSVNAQDITNNTFGKGLVDVVAKDSSYSVNFAARFQSLFTSDWDFPGNSNLSNGESNFLIRRARLKFKGFAFSPNLRYKMELGLSNRDISGASEFTHDAPRYILDAVIKWNFYENFDLWVGQTKLPGNRERIISSGNMQTVDRSLVNSVFNVDREMGIQLHHSIDFGNDFLLKESVAFTQGEGRNVTRGNIGGYHFTGRAEIYPFGDFDAYSGADFAREPSPKLAIGAAYSYNDDAVKTESVSGDYMMLDNGFYETDIETFFLDAMMKYKGLTLMTEYANRTAENPIAVDAQGVPTGDVVQVGNGFVGQAAYLFPSNFEVVGRYTTIALDEGITGEGVHNQYTLGVSKYILKHKLKVQSDISLNDFENNLDNGVTYRLQVDIHF</sequence>
<reference evidence="2 3" key="1">
    <citation type="submission" date="2016-11" db="EMBL/GenBank/DDBJ databases">
        <title>Gramella sp. LPB0144 isolated from marine environment.</title>
        <authorList>
            <person name="Kim E."/>
            <person name="Yi H."/>
        </authorList>
    </citation>
    <scope>NUCLEOTIDE SEQUENCE [LARGE SCALE GENOMIC DNA]</scope>
    <source>
        <strain evidence="2 3">LPB0144</strain>
    </source>
</reference>
<gene>
    <name evidence="2" type="ORF">LPB144_01865</name>
</gene>
<feature type="signal peptide" evidence="1">
    <location>
        <begin position="1"/>
        <end position="21"/>
    </location>
</feature>
<evidence type="ECO:0000313" key="2">
    <source>
        <dbReference type="EMBL" id="APG59228.1"/>
    </source>
</evidence>
<keyword evidence="1" id="KW-0732">Signal</keyword>
<feature type="chain" id="PRO_5012724435" evidence="1">
    <location>
        <begin position="22"/>
        <end position="400"/>
    </location>
</feature>
<dbReference type="KEGG" id="grl:LPB144_01865"/>
<evidence type="ECO:0000256" key="1">
    <source>
        <dbReference type="SAM" id="SignalP"/>
    </source>
</evidence>
<evidence type="ECO:0000313" key="3">
    <source>
        <dbReference type="Proteomes" id="UP000182510"/>
    </source>
</evidence>
<dbReference type="EMBL" id="CP018153">
    <property type="protein sequence ID" value="APG59228.1"/>
    <property type="molecule type" value="Genomic_DNA"/>
</dbReference>
<dbReference type="InterPro" id="IPR023614">
    <property type="entry name" value="Porin_dom_sf"/>
</dbReference>
<dbReference type="InterPro" id="IPR010870">
    <property type="entry name" value="Porin_O/P"/>
</dbReference>
<accession>A0A1L3J294</accession>
<dbReference type="OrthoDB" id="5442696at2"/>
<dbReference type="SUPFAM" id="SSF56935">
    <property type="entry name" value="Porins"/>
    <property type="match status" value="1"/>
</dbReference>
<dbReference type="RefSeq" id="WP_072551884.1">
    <property type="nucleotide sequence ID" value="NZ_CP018153.1"/>
</dbReference>
<protein>
    <submittedName>
        <fullName evidence="2">Porin</fullName>
    </submittedName>
</protein>
<organism evidence="2 3">
    <name type="scientific">Christiangramia salexigens</name>
    <dbReference type="NCBI Taxonomy" id="1913577"/>
    <lineage>
        <taxon>Bacteria</taxon>
        <taxon>Pseudomonadati</taxon>
        <taxon>Bacteroidota</taxon>
        <taxon>Flavobacteriia</taxon>
        <taxon>Flavobacteriales</taxon>
        <taxon>Flavobacteriaceae</taxon>
        <taxon>Christiangramia</taxon>
    </lineage>
</organism>
<keyword evidence="3" id="KW-1185">Reference proteome</keyword>
<proteinExistence type="predicted"/>
<name>A0A1L3J294_9FLAO</name>
<dbReference type="Proteomes" id="UP000182510">
    <property type="component" value="Chromosome"/>
</dbReference>
<dbReference type="Pfam" id="PF07396">
    <property type="entry name" value="Porin_O_P"/>
    <property type="match status" value="1"/>
</dbReference>
<dbReference type="Gene3D" id="2.40.160.10">
    <property type="entry name" value="Porin"/>
    <property type="match status" value="1"/>
</dbReference>
<dbReference type="AlphaFoldDB" id="A0A1L3J294"/>
<dbReference type="STRING" id="1913577.LPB144_01865"/>